<feature type="site" description="Important for catalytic activity" evidence="7">
    <location>
        <position position="226"/>
    </location>
</feature>
<dbReference type="RefSeq" id="WP_160127688.1">
    <property type="nucleotide sequence ID" value="NZ_CP019288.1"/>
</dbReference>
<keyword evidence="2 7" id="KW-0812">Transmembrane</keyword>
<dbReference type="Pfam" id="PF02618">
    <property type="entry name" value="YceG"/>
    <property type="match status" value="1"/>
</dbReference>
<keyword evidence="4 7" id="KW-0472">Membrane</keyword>
<comment type="similarity">
    <text evidence="7">Belongs to the transglycosylase MltG family.</text>
</comment>
<dbReference type="AlphaFoldDB" id="A0A7L4ZG27"/>
<evidence type="ECO:0000256" key="7">
    <source>
        <dbReference type="HAMAP-Rule" id="MF_02065"/>
    </source>
</evidence>
<dbReference type="InterPro" id="IPR003770">
    <property type="entry name" value="MLTG-like"/>
</dbReference>
<keyword evidence="1 7" id="KW-1003">Cell membrane</keyword>
<gene>
    <name evidence="7" type="primary">mltG</name>
    <name evidence="8" type="ORF">IMCC3317_02490</name>
</gene>
<keyword evidence="6 7" id="KW-0961">Cell wall biogenesis/degradation</keyword>
<dbReference type="NCBIfam" id="TIGR00247">
    <property type="entry name" value="endolytic transglycosylase MltG"/>
    <property type="match status" value="1"/>
</dbReference>
<dbReference type="GO" id="GO:0071555">
    <property type="term" value="P:cell wall organization"/>
    <property type="evidence" value="ECO:0007669"/>
    <property type="project" value="UniProtKB-KW"/>
</dbReference>
<proteinExistence type="inferred from homology"/>
<evidence type="ECO:0000313" key="8">
    <source>
        <dbReference type="EMBL" id="QHI34904.1"/>
    </source>
</evidence>
<evidence type="ECO:0000313" key="9">
    <source>
        <dbReference type="Proteomes" id="UP000464657"/>
    </source>
</evidence>
<protein>
    <recommendedName>
        <fullName evidence="7">Endolytic murein transglycosylase</fullName>
        <ecNumber evidence="7">4.2.2.29</ecNumber>
    </recommendedName>
    <alternativeName>
        <fullName evidence="7">Peptidoglycan lytic transglycosylase</fullName>
    </alternativeName>
    <alternativeName>
        <fullName evidence="7">Peptidoglycan polymerization terminase</fullName>
    </alternativeName>
</protein>
<keyword evidence="9" id="KW-1185">Reference proteome</keyword>
<dbReference type="GO" id="GO:0008932">
    <property type="term" value="F:lytic endotransglycosylase activity"/>
    <property type="evidence" value="ECO:0007669"/>
    <property type="project" value="UniProtKB-UniRule"/>
</dbReference>
<dbReference type="HAMAP" id="MF_02065">
    <property type="entry name" value="MltG"/>
    <property type="match status" value="1"/>
</dbReference>
<dbReference type="OrthoDB" id="9814591at2"/>
<keyword evidence="5 7" id="KW-0456">Lyase</keyword>
<dbReference type="PANTHER" id="PTHR30518:SF2">
    <property type="entry name" value="ENDOLYTIC MUREIN TRANSGLYCOSYLASE"/>
    <property type="match status" value="1"/>
</dbReference>
<dbReference type="EC" id="4.2.2.29" evidence="7"/>
<comment type="catalytic activity">
    <reaction evidence="7">
        <text>a peptidoglycan chain = a peptidoglycan chain with N-acetyl-1,6-anhydromuramyl-[peptide] at the reducing end + a peptidoglycan chain with N-acetylglucosamine at the non-reducing end.</text>
        <dbReference type="EC" id="4.2.2.29"/>
    </reaction>
</comment>
<sequence>MNKKSSKIAVVTIIMAVIIGIASVFVYPKASMYFYGNKTVSITEDTNFYVSSGATFAEVLDSLKVKGIVADVEKFKAYAAFRNLKQETLEAGKYTFPKDVTYSKVLEDLRQGNGEQETQVTFNNARTKKELAEKIAITIELTADDILKLITDENYTSKFGFTPTTINTMFIPNTYNVYWDISADDLLAKLAKEYKRFWTAERKAKAKELGLSQAEVSTLASIVVCETIKMDEAPTIAGVYVNRLRRGIPLDADPTLKWVLGDFEIKRILNKDKELDSPYNTYKNLGLPPGPIYIPSVQYIDAVLNYEKHEYIFFCAKEDFSGYSNFAKTNRQHERNAAKYHKALNERNIYR</sequence>
<accession>A0A7L4ZG27</accession>
<dbReference type="GO" id="GO:0005886">
    <property type="term" value="C:plasma membrane"/>
    <property type="evidence" value="ECO:0007669"/>
    <property type="project" value="UniProtKB-SubCell"/>
</dbReference>
<dbReference type="Proteomes" id="UP000464657">
    <property type="component" value="Chromosome"/>
</dbReference>
<name>A0A7L4ZG27_9FLAO</name>
<reference evidence="8 9" key="1">
    <citation type="journal article" date="2013" name="Int. J. Syst. Evol. Microbiol.">
        <title>Kordia antarctica sp. nov., isolated from Antarctic seawater.</title>
        <authorList>
            <person name="Baek K."/>
            <person name="Choi A."/>
            <person name="Kang I."/>
            <person name="Lee K."/>
            <person name="Cho J.C."/>
        </authorList>
    </citation>
    <scope>NUCLEOTIDE SEQUENCE [LARGE SCALE GENOMIC DNA]</scope>
    <source>
        <strain evidence="8 9">IMCC3317</strain>
    </source>
</reference>
<evidence type="ECO:0000256" key="2">
    <source>
        <dbReference type="ARBA" id="ARBA00022692"/>
    </source>
</evidence>
<dbReference type="Gene3D" id="3.30.1490.480">
    <property type="entry name" value="Endolytic murein transglycosylase"/>
    <property type="match status" value="1"/>
</dbReference>
<evidence type="ECO:0000256" key="4">
    <source>
        <dbReference type="ARBA" id="ARBA00023136"/>
    </source>
</evidence>
<evidence type="ECO:0000256" key="6">
    <source>
        <dbReference type="ARBA" id="ARBA00023316"/>
    </source>
</evidence>
<dbReference type="PANTHER" id="PTHR30518">
    <property type="entry name" value="ENDOLYTIC MUREIN TRANSGLYCOSYLASE"/>
    <property type="match status" value="1"/>
</dbReference>
<comment type="subcellular location">
    <subcellularLocation>
        <location evidence="7">Cell membrane</location>
        <topology evidence="7">Single-pass membrane protein</topology>
    </subcellularLocation>
</comment>
<dbReference type="EMBL" id="CP019288">
    <property type="protein sequence ID" value="QHI34904.1"/>
    <property type="molecule type" value="Genomic_DNA"/>
</dbReference>
<dbReference type="Gene3D" id="3.30.160.60">
    <property type="entry name" value="Classic Zinc Finger"/>
    <property type="match status" value="1"/>
</dbReference>
<evidence type="ECO:0000256" key="5">
    <source>
        <dbReference type="ARBA" id="ARBA00023239"/>
    </source>
</evidence>
<feature type="transmembrane region" description="Helical" evidence="7">
    <location>
        <begin position="7"/>
        <end position="27"/>
    </location>
</feature>
<comment type="function">
    <text evidence="7">Functions as a peptidoglycan terminase that cleaves nascent peptidoglycan strands endolytically to terminate their elongation.</text>
</comment>
<dbReference type="KEGG" id="kan:IMCC3317_02490"/>
<evidence type="ECO:0000256" key="3">
    <source>
        <dbReference type="ARBA" id="ARBA00022989"/>
    </source>
</evidence>
<keyword evidence="3 7" id="KW-1133">Transmembrane helix</keyword>
<dbReference type="GO" id="GO:0009252">
    <property type="term" value="P:peptidoglycan biosynthetic process"/>
    <property type="evidence" value="ECO:0007669"/>
    <property type="project" value="UniProtKB-UniRule"/>
</dbReference>
<evidence type="ECO:0000256" key="1">
    <source>
        <dbReference type="ARBA" id="ARBA00022475"/>
    </source>
</evidence>
<organism evidence="8 9">
    <name type="scientific">Kordia antarctica</name>
    <dbReference type="NCBI Taxonomy" id="1218801"/>
    <lineage>
        <taxon>Bacteria</taxon>
        <taxon>Pseudomonadati</taxon>
        <taxon>Bacteroidota</taxon>
        <taxon>Flavobacteriia</taxon>
        <taxon>Flavobacteriales</taxon>
        <taxon>Flavobacteriaceae</taxon>
        <taxon>Kordia</taxon>
    </lineage>
</organism>